<sequence>MSNISNSNNNSVIYYVFKNQYLVKQIGREIHTINQIEYSGRSFRINQIPSLKWVLQNNTGALIHELCKKSLENDQRSLLSGLQSAWITLESVIAVCSPDTYHKSITFQMDTFDKIFTYYQSAFEQEHFAVDNAVLSGNFELVEYLLDKGTPFTTDAIDNACSKGYLDIIQLLLKTTPRNDPLLFDDNVKFTNNAYDNAATNGHLNVILYLDQLREQYQKGESKYRVEFTVKAIDGAAKNKHWNVINHILDKYKKDGEMKGYLYTDKAIRWSVGHGHLETLQKLLSFAHPDLKNMLKGGKCIADGVSDAAGQGHLDMIKYVYTANLLEIIPENALASVAQENQIEIARYFIDLFKTTKSKSIKTHFTTSYALHYVAMRGHVEMFQMFVSVNSQGQIDYPRMFELASNHGRVELLRWMFDSFQFMGATDGLVNSAAIKGRLDVLMFLVIEKSMFVFQDDIEAAAGTDHTDCLEFLLSNYSGKVSHRALKLACSTGLEKNVRLILTYLDVTGTHEIRSHLPSCFDAAVLSGSIECVEIIRGLCFVEDGAMAVTNTLIMAMERGHVHMLKYYTTVDYILSLKERCASETDDGGGQVKYIELDRNRFDSPAADLLQTAINQHDLPMVEIILARRPLATSSEPEMLLVNGYIDIIRSLRYIQSAEFFPYASIYCLGHLVLHVSKMLNYSCAKSIQDIHQTARMSSQKYMAPASHGNITLLRLLFLRSGKDVIIIQY</sequence>
<dbReference type="Proteomes" id="UP000007797">
    <property type="component" value="Unassembled WGS sequence"/>
</dbReference>
<dbReference type="AlphaFoldDB" id="F4PKG6"/>
<dbReference type="InterPro" id="IPR036770">
    <property type="entry name" value="Ankyrin_rpt-contain_sf"/>
</dbReference>
<dbReference type="PANTHER" id="PTHR46586:SF2">
    <property type="entry name" value="SWIM-TYPE DOMAIN-CONTAINING PROTEIN"/>
    <property type="match status" value="1"/>
</dbReference>
<evidence type="ECO:0000313" key="2">
    <source>
        <dbReference type="Proteomes" id="UP000007797"/>
    </source>
</evidence>
<organism evidence="1 2">
    <name type="scientific">Cavenderia fasciculata</name>
    <name type="common">Slime mold</name>
    <name type="synonym">Dictyostelium fasciculatum</name>
    <dbReference type="NCBI Taxonomy" id="261658"/>
    <lineage>
        <taxon>Eukaryota</taxon>
        <taxon>Amoebozoa</taxon>
        <taxon>Evosea</taxon>
        <taxon>Eumycetozoa</taxon>
        <taxon>Dictyostelia</taxon>
        <taxon>Acytosteliales</taxon>
        <taxon>Cavenderiaceae</taxon>
        <taxon>Cavenderia</taxon>
    </lineage>
</organism>
<dbReference type="PANTHER" id="PTHR46586">
    <property type="entry name" value="ANKYRIN REPEAT-CONTAINING PROTEIN"/>
    <property type="match status" value="1"/>
</dbReference>
<protein>
    <recommendedName>
        <fullName evidence="3">Ankyrin repeat-containing protein</fullName>
    </recommendedName>
</protein>
<dbReference type="KEGG" id="dfa:DFA_06229"/>
<dbReference type="RefSeq" id="XP_004361941.1">
    <property type="nucleotide sequence ID" value="XM_004361884.1"/>
</dbReference>
<dbReference type="EMBL" id="GL883007">
    <property type="protein sequence ID" value="EGG24090.1"/>
    <property type="molecule type" value="Genomic_DNA"/>
</dbReference>
<proteinExistence type="predicted"/>
<evidence type="ECO:0008006" key="3">
    <source>
        <dbReference type="Google" id="ProtNLM"/>
    </source>
</evidence>
<dbReference type="GeneID" id="14876139"/>
<dbReference type="Gene3D" id="1.25.40.20">
    <property type="entry name" value="Ankyrin repeat-containing domain"/>
    <property type="match status" value="2"/>
</dbReference>
<dbReference type="OrthoDB" id="76773at2759"/>
<dbReference type="SUPFAM" id="SSF48403">
    <property type="entry name" value="Ankyrin repeat"/>
    <property type="match status" value="1"/>
</dbReference>
<evidence type="ECO:0000313" key="1">
    <source>
        <dbReference type="EMBL" id="EGG24090.1"/>
    </source>
</evidence>
<reference evidence="2" key="1">
    <citation type="journal article" date="2011" name="Genome Res.">
        <title>Phylogeny-wide analysis of social amoeba genomes highlights ancient origins for complex intercellular communication.</title>
        <authorList>
            <person name="Heidel A.J."/>
            <person name="Lawal H.M."/>
            <person name="Felder M."/>
            <person name="Schilde C."/>
            <person name="Helps N.R."/>
            <person name="Tunggal B."/>
            <person name="Rivero F."/>
            <person name="John U."/>
            <person name="Schleicher M."/>
            <person name="Eichinger L."/>
            <person name="Platzer M."/>
            <person name="Noegel A.A."/>
            <person name="Schaap P."/>
            <person name="Gloeckner G."/>
        </authorList>
    </citation>
    <scope>NUCLEOTIDE SEQUENCE [LARGE SCALE GENOMIC DNA]</scope>
    <source>
        <strain evidence="2">SH3</strain>
    </source>
</reference>
<keyword evidence="2" id="KW-1185">Reference proteome</keyword>
<gene>
    <name evidence="1" type="ORF">DFA_06229</name>
</gene>
<name>F4PKG6_CACFS</name>
<accession>F4PKG6</accession>
<dbReference type="InterPro" id="IPR052050">
    <property type="entry name" value="SecEffector_AnkRepeat"/>
</dbReference>